<feature type="region of interest" description="Disordered" evidence="2">
    <location>
        <begin position="532"/>
        <end position="565"/>
    </location>
</feature>
<feature type="signal peptide" evidence="4">
    <location>
        <begin position="1"/>
        <end position="20"/>
    </location>
</feature>
<keyword evidence="3" id="KW-0812">Transmembrane</keyword>
<dbReference type="Proteomes" id="UP000007635">
    <property type="component" value="Chromosome XIV"/>
</dbReference>
<keyword evidence="4" id="KW-0732">Signal</keyword>
<dbReference type="RefSeq" id="XP_040053062.1">
    <property type="nucleotide sequence ID" value="XM_040197128.1"/>
</dbReference>
<dbReference type="Pfam" id="PF26060">
    <property type="entry name" value="TGFBR3_N"/>
    <property type="match status" value="1"/>
</dbReference>
<evidence type="ECO:0000256" key="4">
    <source>
        <dbReference type="SAM" id="SignalP"/>
    </source>
</evidence>
<evidence type="ECO:0000259" key="5">
    <source>
        <dbReference type="Pfam" id="PF26060"/>
    </source>
</evidence>
<feature type="compositionally biased region" description="Polar residues" evidence="2">
    <location>
        <begin position="553"/>
        <end position="565"/>
    </location>
</feature>
<sequence length="565" mass="61048">MEGHVVRLLLCISAAAGASSQTCDPKEAVNPWLHVRDVLVDCWTSFITEDKAEVHVLNLNYDAKNSQMFSLLMTNAQPMNLIVTSTDTIYGVAELNDNVNIYINNDSVVSFPRSQYLNNIHKQSFPTQHEELVKWATQKFGGVTSFTSISNLITMTSTGTNGTKSGSSSCVLRSEDVPQNHFTEIETESNTKSLVKSCSPQPTIPNDETELHVINVLETSTTRDVSVRIDTEKTNVFLRGPRGTTWTLTTPHMARVVSNNNVLLSAFRHTVGPSSTLESDNAEDVQRKALKDFNVTAFTSYTELASQRSRVQLVLGTKENPAAVKTSPAPVTTTTSTASPTPVLMQLHTSADYRSPLDPATKVQSDKRIYAEFSVHTFGDISLTVTVVNCSARSKGSCPVITKPLSFKPEACSLSSCVKSTRLSFSLDHLQELTSTTWDLECSVKLCHGESCGSEETVKRNLEVTQRSLQLPTPACFDFGLPGVLGIAFGGFLIGVLLIGALWFIKIKTGYPTGLDISSTAANLPGCPCSGAKRQPVSTNPSPSENSSANASIGSTQSTPTSSMA</sequence>
<feature type="domain" description="TGFBR3/Endoglin-like N-terminal" evidence="5">
    <location>
        <begin position="36"/>
        <end position="185"/>
    </location>
</feature>
<evidence type="ECO:0000313" key="6">
    <source>
        <dbReference type="Ensembl" id="ENSGACP00000068288.1"/>
    </source>
</evidence>
<dbReference type="AlphaFoldDB" id="A0AAQ4RZE5"/>
<keyword evidence="3" id="KW-1133">Transmembrane helix</keyword>
<dbReference type="KEGG" id="gat:120831592"/>
<protein>
    <recommendedName>
        <fullName evidence="5">TGFBR3/Endoglin-like N-terminal domain-containing protein</fullName>
    </recommendedName>
</protein>
<dbReference type="RefSeq" id="XP_040053063.1">
    <property type="nucleotide sequence ID" value="XM_040197129.1"/>
</dbReference>
<keyword evidence="7" id="KW-1185">Reference proteome</keyword>
<dbReference type="GeneTree" id="ENSGT01010000222537"/>
<feature type="chain" id="PRO_5042889172" description="TGFBR3/Endoglin-like N-terminal domain-containing protein" evidence="4">
    <location>
        <begin position="21"/>
        <end position="565"/>
    </location>
</feature>
<dbReference type="InterPro" id="IPR058899">
    <property type="entry name" value="TGFBR3/Endoglin-like_N"/>
</dbReference>
<evidence type="ECO:0000256" key="1">
    <source>
        <dbReference type="ARBA" id="ARBA00023180"/>
    </source>
</evidence>
<accession>A0AAQ4RZE5</accession>
<evidence type="ECO:0000256" key="2">
    <source>
        <dbReference type="SAM" id="MobiDB-lite"/>
    </source>
</evidence>
<evidence type="ECO:0000313" key="7">
    <source>
        <dbReference type="Proteomes" id="UP000007635"/>
    </source>
</evidence>
<dbReference type="GeneID" id="120831592"/>
<name>A0AAQ4RZE5_GASAC</name>
<reference evidence="6" key="3">
    <citation type="submission" date="2025-09" db="UniProtKB">
        <authorList>
            <consortium name="Ensembl"/>
        </authorList>
    </citation>
    <scope>IDENTIFICATION</scope>
</reference>
<evidence type="ECO:0000256" key="3">
    <source>
        <dbReference type="SAM" id="Phobius"/>
    </source>
</evidence>
<keyword evidence="1" id="KW-0325">Glycoprotein</keyword>
<dbReference type="Ensembl" id="ENSGACT00000060244.1">
    <property type="protein sequence ID" value="ENSGACP00000068288.1"/>
    <property type="gene ID" value="ENSGACG00000030323.1"/>
</dbReference>
<keyword evidence="3" id="KW-0472">Membrane</keyword>
<dbReference type="CTD" id="2022"/>
<reference evidence="6 7" key="1">
    <citation type="journal article" date="2021" name="G3 (Bethesda)">
        <title>Improved contiguity of the threespine stickleback genome using long-read sequencing.</title>
        <authorList>
            <person name="Nath S."/>
            <person name="Shaw D.E."/>
            <person name="White M.A."/>
        </authorList>
    </citation>
    <scope>NUCLEOTIDE SEQUENCE [LARGE SCALE GENOMIC DNA]</scope>
    <source>
        <strain evidence="6 7">Lake Benthic</strain>
    </source>
</reference>
<organism evidence="6 7">
    <name type="scientific">Gasterosteus aculeatus aculeatus</name>
    <name type="common">three-spined stickleback</name>
    <dbReference type="NCBI Taxonomy" id="481459"/>
    <lineage>
        <taxon>Eukaryota</taxon>
        <taxon>Metazoa</taxon>
        <taxon>Chordata</taxon>
        <taxon>Craniata</taxon>
        <taxon>Vertebrata</taxon>
        <taxon>Euteleostomi</taxon>
        <taxon>Actinopterygii</taxon>
        <taxon>Neopterygii</taxon>
        <taxon>Teleostei</taxon>
        <taxon>Neoteleostei</taxon>
        <taxon>Acanthomorphata</taxon>
        <taxon>Eupercaria</taxon>
        <taxon>Perciformes</taxon>
        <taxon>Cottioidei</taxon>
        <taxon>Gasterosteales</taxon>
        <taxon>Gasterosteidae</taxon>
        <taxon>Gasterosteus</taxon>
    </lineage>
</organism>
<feature type="transmembrane region" description="Helical" evidence="3">
    <location>
        <begin position="479"/>
        <end position="505"/>
    </location>
</feature>
<feature type="compositionally biased region" description="Low complexity" evidence="2">
    <location>
        <begin position="538"/>
        <end position="552"/>
    </location>
</feature>
<proteinExistence type="predicted"/>
<dbReference type="RefSeq" id="XP_040053061.1">
    <property type="nucleotide sequence ID" value="XM_040197127.1"/>
</dbReference>
<reference evidence="6" key="2">
    <citation type="submission" date="2025-08" db="UniProtKB">
        <authorList>
            <consortium name="Ensembl"/>
        </authorList>
    </citation>
    <scope>IDENTIFICATION</scope>
</reference>